<proteinExistence type="predicted"/>
<evidence type="ECO:0000313" key="2">
    <source>
        <dbReference type="Proteomes" id="UP000006591"/>
    </source>
</evidence>
<reference evidence="1" key="1">
    <citation type="submission" date="2015-04" db="UniProtKB">
        <authorList>
            <consortium name="EnsemblPlants"/>
        </authorList>
    </citation>
    <scope>IDENTIFICATION</scope>
    <source>
        <strain evidence="1">SL10</strain>
    </source>
</reference>
<organism evidence="1">
    <name type="scientific">Oryza nivara</name>
    <name type="common">Indian wild rice</name>
    <name type="synonym">Oryza sativa f. spontanea</name>
    <dbReference type="NCBI Taxonomy" id="4536"/>
    <lineage>
        <taxon>Eukaryota</taxon>
        <taxon>Viridiplantae</taxon>
        <taxon>Streptophyta</taxon>
        <taxon>Embryophyta</taxon>
        <taxon>Tracheophyta</taxon>
        <taxon>Spermatophyta</taxon>
        <taxon>Magnoliopsida</taxon>
        <taxon>Liliopsida</taxon>
        <taxon>Poales</taxon>
        <taxon>Poaceae</taxon>
        <taxon>BOP clade</taxon>
        <taxon>Oryzoideae</taxon>
        <taxon>Oryzeae</taxon>
        <taxon>Oryzinae</taxon>
        <taxon>Oryza</taxon>
    </lineage>
</organism>
<accession>A0A0E0JAP8</accession>
<dbReference type="OMA" id="ARIWPKW"/>
<evidence type="ECO:0000313" key="1">
    <source>
        <dbReference type="EnsemblPlants" id="ONIVA12G13290.1"/>
    </source>
</evidence>
<dbReference type="Proteomes" id="UP000006591">
    <property type="component" value="Chromosome 12"/>
</dbReference>
<dbReference type="Gramene" id="ONIVA12G13290.1">
    <property type="protein sequence ID" value="ONIVA12G13290.1"/>
    <property type="gene ID" value="ONIVA12G13290"/>
</dbReference>
<dbReference type="AlphaFoldDB" id="A0A0E0JAP8"/>
<reference evidence="1" key="2">
    <citation type="submission" date="2018-04" db="EMBL/GenBank/DDBJ databases">
        <title>OnivRS2 (Oryza nivara Reference Sequence Version 2).</title>
        <authorList>
            <person name="Zhang J."/>
            <person name="Kudrna D."/>
            <person name="Lee S."/>
            <person name="Talag J."/>
            <person name="Rajasekar S."/>
            <person name="Welchert J."/>
            <person name="Hsing Y.-I."/>
            <person name="Wing R.A."/>
        </authorList>
    </citation>
    <scope>NUCLEOTIDE SEQUENCE [LARGE SCALE GENOMIC DNA]</scope>
    <source>
        <strain evidence="1">SL10</strain>
    </source>
</reference>
<dbReference type="EnsemblPlants" id="ONIVA12G13290.1">
    <property type="protein sequence ID" value="ONIVA12G13290.1"/>
    <property type="gene ID" value="ONIVA12G13290"/>
</dbReference>
<dbReference type="HOGENOM" id="CLU_2310729_0_0_1"/>
<name>A0A0E0JAP8_ORYNI</name>
<sequence>MSVTLKRDEWARAGGHVDGSWPSDRHGRCLYPPFDSASPRIHPVTRQLVSPFAAAAAAFAAGDTVVSAAAAARIWPKWLVSVSLRGSPFAFLVFHQLGLR</sequence>
<protein>
    <submittedName>
        <fullName evidence="1">Uncharacterized protein</fullName>
    </submittedName>
</protein>
<keyword evidence="2" id="KW-1185">Reference proteome</keyword>